<dbReference type="Pfam" id="PF00653">
    <property type="entry name" value="BIR"/>
    <property type="match status" value="2"/>
</dbReference>
<dbReference type="Pfam" id="PF13920">
    <property type="entry name" value="zf-C3HC4_3"/>
    <property type="match status" value="1"/>
</dbReference>
<keyword evidence="1" id="KW-0863">Zinc-finger</keyword>
<evidence type="ECO:0000256" key="1">
    <source>
        <dbReference type="PROSITE-ProRule" id="PRU00175"/>
    </source>
</evidence>
<dbReference type="OrthoDB" id="9255at10239"/>
<evidence type="ECO:0000313" key="4">
    <source>
        <dbReference type="Proteomes" id="UP000204293"/>
    </source>
</evidence>
<dbReference type="InterPro" id="IPR001370">
    <property type="entry name" value="BIR_rpt"/>
</dbReference>
<dbReference type="InterPro" id="IPR050784">
    <property type="entry name" value="IAP"/>
</dbReference>
<dbReference type="EMBL" id="KX151395">
    <property type="protein sequence ID" value="APO13985.1"/>
    <property type="molecule type" value="Genomic_DNA"/>
</dbReference>
<accession>A0A1L5JGS6</accession>
<proteinExistence type="predicted"/>
<dbReference type="RefSeq" id="YP_009330233.1">
    <property type="nucleotide sequence ID" value="NC_032255.1"/>
</dbReference>
<organism evidence="3 4">
    <name type="scientific">Plodia interpunctella granulovirus</name>
    <dbReference type="NCBI Taxonomy" id="262175"/>
    <lineage>
        <taxon>Viruses</taxon>
        <taxon>Viruses incertae sedis</taxon>
        <taxon>Naldaviricetes</taxon>
        <taxon>Lefavirales</taxon>
        <taxon>Baculoviridae</taxon>
        <taxon>Betabaculovirus</taxon>
        <taxon>Betabaculovirus plinterpunctellae</taxon>
    </lineage>
</organism>
<dbReference type="PROSITE" id="PS50089">
    <property type="entry name" value="ZF_RING_2"/>
    <property type="match status" value="1"/>
</dbReference>
<keyword evidence="4" id="KW-1185">Reference proteome</keyword>
<dbReference type="GeneID" id="30685105"/>
<keyword evidence="1" id="KW-0479">Metal-binding</keyword>
<dbReference type="CDD" id="cd00022">
    <property type="entry name" value="BIR"/>
    <property type="match status" value="2"/>
</dbReference>
<dbReference type="KEGG" id="vg:30685105"/>
<dbReference type="SMART" id="SM00238">
    <property type="entry name" value="BIR"/>
    <property type="match status" value="2"/>
</dbReference>
<sequence length="270" mass="30380">MDDYDKRLESFKYWPGSENVEKLALIGFYFTGYSDKIVCHYCKLDLYNFMGGEDSVKDHKRYSPKCPFLDRTNASSNYIGTSFLSPRTVSSNYPPLVPHTGDYSLSEHRLNSFFNFPRCLKRLASDMCSAGFYYTNVGDSVCCYACSIIVKDWKIDDDVWKVHRDLNPRCPLVCARRISPSSVRSEARIVSENSAPSAPVLNYLDHYTLPKCIKCKSQPIDSVLVPCFHFAACSECAVVCTACPACHAFTGGFFVVKIPAETLNLVEYGS</sequence>
<evidence type="ECO:0000259" key="2">
    <source>
        <dbReference type="PROSITE" id="PS50089"/>
    </source>
</evidence>
<evidence type="ECO:0000313" key="3">
    <source>
        <dbReference type="EMBL" id="APO13985.1"/>
    </source>
</evidence>
<protein>
    <submittedName>
        <fullName evidence="3">IAP-5</fullName>
    </submittedName>
</protein>
<reference evidence="3 4" key="1">
    <citation type="submission" date="2016-04" db="EMBL/GenBank/DDBJ databases">
        <title>Sequence analysis of the Plodia interpunctella granulovirus genome: Discovery of an unusual inhibitor-of-apoptosis (IAP) gene.</title>
        <authorList>
            <person name="Harrison R.L."/>
            <person name="Rowley D.L."/>
            <person name="Funk C.J."/>
        </authorList>
    </citation>
    <scope>NUCLEOTIDE SEQUENCE [LARGE SCALE GENOMIC DNA]</scope>
    <source>
        <strain evidence="3">Cambridge</strain>
    </source>
</reference>
<dbReference type="GO" id="GO:0008270">
    <property type="term" value="F:zinc ion binding"/>
    <property type="evidence" value="ECO:0007669"/>
    <property type="project" value="UniProtKB-KW"/>
</dbReference>
<dbReference type="Gene3D" id="3.30.40.10">
    <property type="entry name" value="Zinc/RING finger domain, C3HC4 (zinc finger)"/>
    <property type="match status" value="1"/>
</dbReference>
<dbReference type="InterPro" id="IPR013083">
    <property type="entry name" value="Znf_RING/FYVE/PHD"/>
</dbReference>
<keyword evidence="1" id="KW-0862">Zinc</keyword>
<dbReference type="Gene3D" id="1.10.1170.10">
    <property type="entry name" value="Inhibitor Of Apoptosis Protein (2mihbC-IAP-1), Chain A"/>
    <property type="match status" value="2"/>
</dbReference>
<name>A0A1L5JGS6_9BBAC</name>
<dbReference type="SUPFAM" id="SSF57924">
    <property type="entry name" value="Inhibitor of apoptosis (IAP) repeat"/>
    <property type="match status" value="2"/>
</dbReference>
<dbReference type="InterPro" id="IPR001841">
    <property type="entry name" value="Znf_RING"/>
</dbReference>
<dbReference type="PROSITE" id="PS50143">
    <property type="entry name" value="BIR_REPEAT_2"/>
    <property type="match status" value="2"/>
</dbReference>
<dbReference type="PANTHER" id="PTHR10044">
    <property type="entry name" value="INHIBITOR OF APOPTOSIS"/>
    <property type="match status" value="1"/>
</dbReference>
<feature type="domain" description="RING-type" evidence="2">
    <location>
        <begin position="212"/>
        <end position="247"/>
    </location>
</feature>
<dbReference type="Proteomes" id="UP000204293">
    <property type="component" value="Segment"/>
</dbReference>